<organism evidence="3 4">
    <name type="scientific">Mycena metata</name>
    <dbReference type="NCBI Taxonomy" id="1033252"/>
    <lineage>
        <taxon>Eukaryota</taxon>
        <taxon>Fungi</taxon>
        <taxon>Dikarya</taxon>
        <taxon>Basidiomycota</taxon>
        <taxon>Agaricomycotina</taxon>
        <taxon>Agaricomycetes</taxon>
        <taxon>Agaricomycetidae</taxon>
        <taxon>Agaricales</taxon>
        <taxon>Marasmiineae</taxon>
        <taxon>Mycenaceae</taxon>
        <taxon>Mycena</taxon>
    </lineage>
</organism>
<feature type="compositionally biased region" description="Polar residues" evidence="1">
    <location>
        <begin position="143"/>
        <end position="152"/>
    </location>
</feature>
<feature type="region of interest" description="Disordered" evidence="1">
    <location>
        <begin position="138"/>
        <end position="168"/>
    </location>
</feature>
<evidence type="ECO:0000313" key="4">
    <source>
        <dbReference type="Proteomes" id="UP001215598"/>
    </source>
</evidence>
<evidence type="ECO:0000256" key="2">
    <source>
        <dbReference type="SAM" id="Phobius"/>
    </source>
</evidence>
<evidence type="ECO:0000256" key="1">
    <source>
        <dbReference type="SAM" id="MobiDB-lite"/>
    </source>
</evidence>
<gene>
    <name evidence="3" type="ORF">B0H16DRAFT_1006978</name>
</gene>
<feature type="transmembrane region" description="Helical" evidence="2">
    <location>
        <begin position="21"/>
        <end position="41"/>
    </location>
</feature>
<keyword evidence="2" id="KW-0472">Membrane</keyword>
<protein>
    <submittedName>
        <fullName evidence="3">Uncharacterized protein</fullName>
    </submittedName>
</protein>
<dbReference type="EMBL" id="JARKIB010000009">
    <property type="protein sequence ID" value="KAJ7776401.1"/>
    <property type="molecule type" value="Genomic_DNA"/>
</dbReference>
<keyword evidence="2" id="KW-0812">Transmembrane</keyword>
<dbReference type="Proteomes" id="UP001215598">
    <property type="component" value="Unassembled WGS sequence"/>
</dbReference>
<proteinExistence type="predicted"/>
<dbReference type="AlphaFoldDB" id="A0AAD7NV36"/>
<evidence type="ECO:0000313" key="3">
    <source>
        <dbReference type="EMBL" id="KAJ7776401.1"/>
    </source>
</evidence>
<keyword evidence="4" id="KW-1185">Reference proteome</keyword>
<accession>A0AAD7NV36</accession>
<reference evidence="3" key="1">
    <citation type="submission" date="2023-03" db="EMBL/GenBank/DDBJ databases">
        <title>Massive genome expansion in bonnet fungi (Mycena s.s.) driven by repeated elements and novel gene families across ecological guilds.</title>
        <authorList>
            <consortium name="Lawrence Berkeley National Laboratory"/>
            <person name="Harder C.B."/>
            <person name="Miyauchi S."/>
            <person name="Viragh M."/>
            <person name="Kuo A."/>
            <person name="Thoen E."/>
            <person name="Andreopoulos B."/>
            <person name="Lu D."/>
            <person name="Skrede I."/>
            <person name="Drula E."/>
            <person name="Henrissat B."/>
            <person name="Morin E."/>
            <person name="Kohler A."/>
            <person name="Barry K."/>
            <person name="LaButti K."/>
            <person name="Morin E."/>
            <person name="Salamov A."/>
            <person name="Lipzen A."/>
            <person name="Mereny Z."/>
            <person name="Hegedus B."/>
            <person name="Baldrian P."/>
            <person name="Stursova M."/>
            <person name="Weitz H."/>
            <person name="Taylor A."/>
            <person name="Grigoriev I.V."/>
            <person name="Nagy L.G."/>
            <person name="Martin F."/>
            <person name="Kauserud H."/>
        </authorList>
    </citation>
    <scope>NUCLEOTIDE SEQUENCE</scope>
    <source>
        <strain evidence="3">CBHHK182m</strain>
    </source>
</reference>
<sequence>MCNAESFHLRISRQRPAVWKVPSSLVVRLLFFAFASAFPWLPLRRCIIFLTIPTAFLSRRFSPQQPQPLRALCPTRRTLHDRMARPPVCVWCSRLNLRARIFHCKRNQSPCAAAYHRPQRRVLHFTLWITHAVPIPKDGARSRSPSGQTQATARAASPSGASIGGTRPRVEDVIARAAAVRRRCVHRTFSAQTRSPVQHRDGL</sequence>
<keyword evidence="2" id="KW-1133">Transmembrane helix</keyword>
<name>A0AAD7NV36_9AGAR</name>
<comment type="caution">
    <text evidence="3">The sequence shown here is derived from an EMBL/GenBank/DDBJ whole genome shotgun (WGS) entry which is preliminary data.</text>
</comment>